<dbReference type="InterPro" id="IPR017946">
    <property type="entry name" value="PLC-like_Pdiesterase_TIM-brl"/>
</dbReference>
<evidence type="ECO:0000256" key="5">
    <source>
        <dbReference type="ARBA" id="ARBA00022801"/>
    </source>
</evidence>
<dbReference type="EC" id="3.1.4.46" evidence="2"/>
<comment type="catalytic activity">
    <reaction evidence="6">
        <text>a sn-glycero-3-phosphodiester + H2O = an alcohol + sn-glycerol 3-phosphate + H(+)</text>
        <dbReference type="Rhea" id="RHEA:12969"/>
        <dbReference type="ChEBI" id="CHEBI:15377"/>
        <dbReference type="ChEBI" id="CHEBI:15378"/>
        <dbReference type="ChEBI" id="CHEBI:30879"/>
        <dbReference type="ChEBI" id="CHEBI:57597"/>
        <dbReference type="ChEBI" id="CHEBI:83408"/>
        <dbReference type="EC" id="3.1.4.46"/>
    </reaction>
</comment>
<keyword evidence="3 7" id="KW-0732">Signal</keyword>
<evidence type="ECO:0000259" key="8">
    <source>
        <dbReference type="PROSITE" id="PS51704"/>
    </source>
</evidence>
<dbReference type="PROSITE" id="PS51704">
    <property type="entry name" value="GP_PDE"/>
    <property type="match status" value="1"/>
</dbReference>
<sequence>MKWTLGVAVGALAWSLTTWAQADNSTEQLAVEPIKLPTFIDIAHRGASGYLPEHSQAATVMAYALGADYIEQDIQLSRDGKAVVLHDVQLDAISNVKEVFPERHRPDGSYYVVDFTLNHLKQLKLTSRKESDGQPRYPERFQNDQVEFKIQTLAESLNLIQELNRVRGEDTGVYIEVKAARWYRDQDYDPLAVVMNVLNKNGYSDKQQATPIYLQSFDPETLRRVKREFHCDFPLVQLIADNSWAETPVDYDALRTYAGMESLTSYADHVGLWLGHVLKGVKDGQPEWTDVLDNAKKVGLKVHVYTLRADQLPEGVESLKQLRGWLKEAGVEGVFSDFPDQK</sequence>
<dbReference type="OrthoDB" id="9795622at2"/>
<dbReference type="Pfam" id="PF03009">
    <property type="entry name" value="GDPD"/>
    <property type="match status" value="1"/>
</dbReference>
<keyword evidence="5" id="KW-0378">Hydrolase</keyword>
<dbReference type="CDD" id="cd08600">
    <property type="entry name" value="GDPD_EcGlpQ_like"/>
    <property type="match status" value="1"/>
</dbReference>
<protein>
    <recommendedName>
        <fullName evidence="2">glycerophosphodiester phosphodiesterase</fullName>
        <ecNumber evidence="2">3.1.4.46</ecNumber>
    </recommendedName>
</protein>
<dbReference type="InterPro" id="IPR030395">
    <property type="entry name" value="GP_PDE_dom"/>
</dbReference>
<dbReference type="GO" id="GO:0006071">
    <property type="term" value="P:glycerol metabolic process"/>
    <property type="evidence" value="ECO:0007669"/>
    <property type="project" value="UniProtKB-KW"/>
</dbReference>
<evidence type="ECO:0000256" key="4">
    <source>
        <dbReference type="ARBA" id="ARBA00022798"/>
    </source>
</evidence>
<name>A0A432Y8B7_9GAMM</name>
<dbReference type="EMBL" id="PIPV01000003">
    <property type="protein sequence ID" value="RUO57228.1"/>
    <property type="molecule type" value="Genomic_DNA"/>
</dbReference>
<comment type="caution">
    <text evidence="9">The sequence shown here is derived from an EMBL/GenBank/DDBJ whole genome shotgun (WGS) entry which is preliminary data.</text>
</comment>
<evidence type="ECO:0000256" key="7">
    <source>
        <dbReference type="SAM" id="SignalP"/>
    </source>
</evidence>
<dbReference type="PANTHER" id="PTHR43620">
    <property type="entry name" value="GLYCEROPHOSPHORYL DIESTER PHOSPHODIESTERASE"/>
    <property type="match status" value="1"/>
</dbReference>
<dbReference type="GO" id="GO:0008889">
    <property type="term" value="F:glycerophosphodiester phosphodiesterase activity"/>
    <property type="evidence" value="ECO:0007669"/>
    <property type="project" value="UniProtKB-EC"/>
</dbReference>
<keyword evidence="10" id="KW-1185">Reference proteome</keyword>
<dbReference type="AlphaFoldDB" id="A0A432Y8B7"/>
<gene>
    <name evidence="9" type="ORF">CWE25_06045</name>
</gene>
<dbReference type="GO" id="GO:0006629">
    <property type="term" value="P:lipid metabolic process"/>
    <property type="evidence" value="ECO:0007669"/>
    <property type="project" value="InterPro"/>
</dbReference>
<evidence type="ECO:0000256" key="1">
    <source>
        <dbReference type="ARBA" id="ARBA00007277"/>
    </source>
</evidence>
<dbReference type="Gene3D" id="3.20.20.190">
    <property type="entry name" value="Phosphatidylinositol (PI) phosphodiesterase"/>
    <property type="match status" value="1"/>
</dbReference>
<dbReference type="PANTHER" id="PTHR43620:SF7">
    <property type="entry name" value="GLYCEROPHOSPHODIESTER PHOSPHODIESTERASE GDPD5-RELATED"/>
    <property type="match status" value="1"/>
</dbReference>
<feature type="chain" id="PRO_5019284967" description="glycerophosphodiester phosphodiesterase" evidence="7">
    <location>
        <begin position="23"/>
        <end position="342"/>
    </location>
</feature>
<dbReference type="NCBIfam" id="NF008354">
    <property type="entry name" value="PRK11143.1"/>
    <property type="match status" value="1"/>
</dbReference>
<evidence type="ECO:0000313" key="9">
    <source>
        <dbReference type="EMBL" id="RUO57228.1"/>
    </source>
</evidence>
<reference evidence="10" key="1">
    <citation type="journal article" date="2018" name="Front. Microbiol.">
        <title>Genome-Based Analysis Reveals the Taxonomy and Diversity of the Family Idiomarinaceae.</title>
        <authorList>
            <person name="Liu Y."/>
            <person name="Lai Q."/>
            <person name="Shao Z."/>
        </authorList>
    </citation>
    <scope>NUCLEOTIDE SEQUENCE [LARGE SCALE GENOMIC DNA]</scope>
    <source>
        <strain evidence="10">F23</strain>
    </source>
</reference>
<dbReference type="GO" id="GO:0042597">
    <property type="term" value="C:periplasmic space"/>
    <property type="evidence" value="ECO:0007669"/>
    <property type="project" value="TreeGrafter"/>
</dbReference>
<evidence type="ECO:0000313" key="10">
    <source>
        <dbReference type="Proteomes" id="UP000287330"/>
    </source>
</evidence>
<proteinExistence type="inferred from homology"/>
<evidence type="ECO:0000256" key="6">
    <source>
        <dbReference type="ARBA" id="ARBA00047512"/>
    </source>
</evidence>
<comment type="similarity">
    <text evidence="1">Belongs to the glycerophosphoryl diester phosphodiesterase family.</text>
</comment>
<dbReference type="SUPFAM" id="SSF51695">
    <property type="entry name" value="PLC-like phosphodiesterases"/>
    <property type="match status" value="1"/>
</dbReference>
<feature type="domain" description="GP-PDE" evidence="8">
    <location>
        <begin position="39"/>
        <end position="342"/>
    </location>
</feature>
<evidence type="ECO:0000256" key="2">
    <source>
        <dbReference type="ARBA" id="ARBA00012247"/>
    </source>
</evidence>
<dbReference type="RefSeq" id="WP_110573904.1">
    <property type="nucleotide sequence ID" value="NZ_PIPV01000003.1"/>
</dbReference>
<keyword evidence="4" id="KW-0319">Glycerol metabolism</keyword>
<accession>A0A432Y8B7</accession>
<evidence type="ECO:0000256" key="3">
    <source>
        <dbReference type="ARBA" id="ARBA00022729"/>
    </source>
</evidence>
<organism evidence="9 10">
    <name type="scientific">Idiomarina fontislapidosi</name>
    <dbReference type="NCBI Taxonomy" id="263723"/>
    <lineage>
        <taxon>Bacteria</taxon>
        <taxon>Pseudomonadati</taxon>
        <taxon>Pseudomonadota</taxon>
        <taxon>Gammaproteobacteria</taxon>
        <taxon>Alteromonadales</taxon>
        <taxon>Idiomarinaceae</taxon>
        <taxon>Idiomarina</taxon>
    </lineage>
</organism>
<dbReference type="Proteomes" id="UP000287330">
    <property type="component" value="Unassembled WGS sequence"/>
</dbReference>
<feature type="signal peptide" evidence="7">
    <location>
        <begin position="1"/>
        <end position="22"/>
    </location>
</feature>